<dbReference type="EMBL" id="CM032183">
    <property type="protein sequence ID" value="KAG7094877.1"/>
    <property type="molecule type" value="Genomic_DNA"/>
</dbReference>
<dbReference type="AlphaFoldDB" id="A0A9P7UUI1"/>
<dbReference type="InterPro" id="IPR016181">
    <property type="entry name" value="Acyl_CoA_acyltransferase"/>
</dbReference>
<dbReference type="Proteomes" id="UP001049176">
    <property type="component" value="Chromosome 3"/>
</dbReference>
<keyword evidence="3" id="KW-0812">Transmembrane</keyword>
<feature type="transmembrane region" description="Helical" evidence="3">
    <location>
        <begin position="86"/>
        <end position="104"/>
    </location>
</feature>
<feature type="compositionally biased region" description="Polar residues" evidence="2">
    <location>
        <begin position="9"/>
        <end position="20"/>
    </location>
</feature>
<dbReference type="RefSeq" id="XP_043011347.1">
    <property type="nucleotide sequence ID" value="XM_043150260.1"/>
</dbReference>
<gene>
    <name evidence="5" type="ORF">E1B28_005684</name>
</gene>
<dbReference type="InterPro" id="IPR000182">
    <property type="entry name" value="GNAT_dom"/>
</dbReference>
<keyword evidence="6" id="KW-1185">Reference proteome</keyword>
<dbReference type="InterPro" id="IPR050769">
    <property type="entry name" value="NAT_camello-type"/>
</dbReference>
<dbReference type="CDD" id="cd04301">
    <property type="entry name" value="NAT_SF"/>
    <property type="match status" value="1"/>
</dbReference>
<evidence type="ECO:0000256" key="1">
    <source>
        <dbReference type="ARBA" id="ARBA00022679"/>
    </source>
</evidence>
<evidence type="ECO:0000259" key="4">
    <source>
        <dbReference type="PROSITE" id="PS51186"/>
    </source>
</evidence>
<feature type="domain" description="N-acetyltransferase" evidence="4">
    <location>
        <begin position="111"/>
        <end position="263"/>
    </location>
</feature>
<evidence type="ECO:0000256" key="2">
    <source>
        <dbReference type="SAM" id="MobiDB-lite"/>
    </source>
</evidence>
<dbReference type="SUPFAM" id="SSF55729">
    <property type="entry name" value="Acyl-CoA N-acyltransferases (Nat)"/>
    <property type="match status" value="1"/>
</dbReference>
<dbReference type="GeneID" id="66074760"/>
<evidence type="ECO:0000313" key="6">
    <source>
        <dbReference type="Proteomes" id="UP001049176"/>
    </source>
</evidence>
<dbReference type="PANTHER" id="PTHR13947">
    <property type="entry name" value="GNAT FAMILY N-ACETYLTRANSFERASE"/>
    <property type="match status" value="1"/>
</dbReference>
<keyword evidence="1" id="KW-0808">Transferase</keyword>
<feature type="region of interest" description="Disordered" evidence="2">
    <location>
        <begin position="1"/>
        <end position="20"/>
    </location>
</feature>
<sequence length="265" mass="29592">MGQPVQLRVTPTNSRDSSNNKVRIRVCRPSDQTKIQNLFKTCIVYGAGSPARIAVADGFQNPTTYGLCILLVISLGLIISGIPRNILVGGPMSIAILVYLAVLLHGRMELYVTFAYTSCKDDLAKLIDHYELKLSDSVPNVYFTSGPRGFWVAEVDRPGASEPEIVGCIGLDLSRIHGPDTGEMRRMVVSPDHRGSGIASMLYDVCEAHARQHKLKSIVLTTTQFQPHGRKFYERQGYFVDSDKIMPSGLLKIKFLFYRKYMLYN</sequence>
<dbReference type="Gene3D" id="3.40.630.30">
    <property type="match status" value="1"/>
</dbReference>
<keyword evidence="3" id="KW-0472">Membrane</keyword>
<dbReference type="GO" id="GO:0008080">
    <property type="term" value="F:N-acetyltransferase activity"/>
    <property type="evidence" value="ECO:0007669"/>
    <property type="project" value="InterPro"/>
</dbReference>
<protein>
    <recommendedName>
        <fullName evidence="4">N-acetyltransferase domain-containing protein</fullName>
    </recommendedName>
</protein>
<dbReference type="KEGG" id="more:E1B28_005684"/>
<feature type="transmembrane region" description="Helical" evidence="3">
    <location>
        <begin position="62"/>
        <end position="80"/>
    </location>
</feature>
<evidence type="ECO:0000256" key="3">
    <source>
        <dbReference type="SAM" id="Phobius"/>
    </source>
</evidence>
<dbReference type="Pfam" id="PF00583">
    <property type="entry name" value="Acetyltransf_1"/>
    <property type="match status" value="1"/>
</dbReference>
<proteinExistence type="predicted"/>
<comment type="caution">
    <text evidence="5">The sequence shown here is derived from an EMBL/GenBank/DDBJ whole genome shotgun (WGS) entry which is preliminary data.</text>
</comment>
<organism evidence="5 6">
    <name type="scientific">Marasmius oreades</name>
    <name type="common">fairy-ring Marasmius</name>
    <dbReference type="NCBI Taxonomy" id="181124"/>
    <lineage>
        <taxon>Eukaryota</taxon>
        <taxon>Fungi</taxon>
        <taxon>Dikarya</taxon>
        <taxon>Basidiomycota</taxon>
        <taxon>Agaricomycotina</taxon>
        <taxon>Agaricomycetes</taxon>
        <taxon>Agaricomycetidae</taxon>
        <taxon>Agaricales</taxon>
        <taxon>Marasmiineae</taxon>
        <taxon>Marasmiaceae</taxon>
        <taxon>Marasmius</taxon>
    </lineage>
</organism>
<keyword evidence="3" id="KW-1133">Transmembrane helix</keyword>
<evidence type="ECO:0000313" key="5">
    <source>
        <dbReference type="EMBL" id="KAG7094877.1"/>
    </source>
</evidence>
<dbReference type="PROSITE" id="PS51186">
    <property type="entry name" value="GNAT"/>
    <property type="match status" value="1"/>
</dbReference>
<dbReference type="PANTHER" id="PTHR13947:SF37">
    <property type="entry name" value="LD18367P"/>
    <property type="match status" value="1"/>
</dbReference>
<dbReference type="OrthoDB" id="41532at2759"/>
<name>A0A9P7UUI1_9AGAR</name>
<reference evidence="5" key="1">
    <citation type="journal article" date="2021" name="Genome Biol. Evol.">
        <title>The assembled and annotated genome of the fairy-ring fungus Marasmius oreades.</title>
        <authorList>
            <person name="Hiltunen M."/>
            <person name="Ament-Velasquez S.L."/>
            <person name="Johannesson H."/>
        </authorList>
    </citation>
    <scope>NUCLEOTIDE SEQUENCE</scope>
    <source>
        <strain evidence="5">03SP1</strain>
    </source>
</reference>
<accession>A0A9P7UUI1</accession>